<dbReference type="PIRSF" id="PIRSF028739">
    <property type="entry name" value="Folate_carrier"/>
    <property type="match status" value="1"/>
</dbReference>
<evidence type="ECO:0000256" key="2">
    <source>
        <dbReference type="ARBA" id="ARBA00022692"/>
    </source>
</evidence>
<dbReference type="GO" id="GO:0005542">
    <property type="term" value="F:folic acid binding"/>
    <property type="evidence" value="ECO:0007669"/>
    <property type="project" value="UniProtKB-KW"/>
</dbReference>
<keyword evidence="6" id="KW-0325">Glycoprotein</keyword>
<dbReference type="GO" id="GO:0005886">
    <property type="term" value="C:plasma membrane"/>
    <property type="evidence" value="ECO:0007669"/>
    <property type="project" value="UniProtKB-UniRule"/>
</dbReference>
<evidence type="ECO:0000256" key="6">
    <source>
        <dbReference type="ARBA" id="ARBA00023180"/>
    </source>
</evidence>
<keyword evidence="7" id="KW-0813">Transport</keyword>
<dbReference type="PANTHER" id="PTHR10686:SF18">
    <property type="entry name" value="IP11787P-RELATED"/>
    <property type="match status" value="1"/>
</dbReference>
<dbReference type="FunFam" id="1.20.1250.20:FF:000298">
    <property type="entry name" value="Thiamine transporter"/>
    <property type="match status" value="1"/>
</dbReference>
<gene>
    <name evidence="8" type="primary">110676901</name>
</gene>
<protein>
    <submittedName>
        <fullName evidence="8">Uncharacterized protein</fullName>
    </submittedName>
</protein>
<dbReference type="FunCoup" id="A0A6I8U6Z0">
    <property type="interactions" value="300"/>
</dbReference>
<evidence type="ECO:0000313" key="8">
    <source>
        <dbReference type="EnsemblMetazoa" id="AAEL024164-PA"/>
    </source>
</evidence>
<dbReference type="InParanoid" id="A0A6I8U6Z0"/>
<keyword evidence="4" id="KW-1133">Transmembrane helix</keyword>
<dbReference type="Proteomes" id="UP000008820">
    <property type="component" value="Chromosome 1"/>
</dbReference>
<proteinExistence type="inferred from homology"/>
<comment type="subcellular location">
    <subcellularLocation>
        <location evidence="7">Membrane</location>
        <topology evidence="7">Multi-pass membrane protein</topology>
    </subcellularLocation>
</comment>
<accession>A0A6I8U6Z0</accession>
<evidence type="ECO:0000256" key="4">
    <source>
        <dbReference type="ARBA" id="ARBA00022989"/>
    </source>
</evidence>
<evidence type="ECO:0000256" key="1">
    <source>
        <dbReference type="ARBA" id="ARBA00005773"/>
    </source>
</evidence>
<keyword evidence="9" id="KW-1185">Reference proteome</keyword>
<keyword evidence="3" id="KW-0290">Folate-binding</keyword>
<dbReference type="InterPro" id="IPR002666">
    <property type="entry name" value="Folate_carrier"/>
</dbReference>
<dbReference type="Gene3D" id="1.20.1250.20">
    <property type="entry name" value="MFS general substrate transporter like domains"/>
    <property type="match status" value="1"/>
</dbReference>
<dbReference type="InterPro" id="IPR036259">
    <property type="entry name" value="MFS_trans_sf"/>
</dbReference>
<evidence type="ECO:0000256" key="3">
    <source>
        <dbReference type="ARBA" id="ARBA00022954"/>
    </source>
</evidence>
<evidence type="ECO:0000256" key="7">
    <source>
        <dbReference type="PIRNR" id="PIRNR028739"/>
    </source>
</evidence>
<dbReference type="AlphaFoldDB" id="A0A6I8U6Z0"/>
<reference evidence="8 9" key="1">
    <citation type="submission" date="2017-06" db="EMBL/GenBank/DDBJ databases">
        <title>Aedes aegypti genome working group (AGWG) sequencing and assembly.</title>
        <authorList>
            <consortium name="Aedes aegypti Genome Working Group (AGWG)"/>
            <person name="Matthews B.J."/>
        </authorList>
    </citation>
    <scope>NUCLEOTIDE SEQUENCE [LARGE SCALE GENOMIC DNA]</scope>
    <source>
        <strain evidence="8 9">LVP_AGWG</strain>
    </source>
</reference>
<dbReference type="GO" id="GO:0090482">
    <property type="term" value="F:vitamin transmembrane transporter activity"/>
    <property type="evidence" value="ECO:0007669"/>
    <property type="project" value="InterPro"/>
</dbReference>
<dbReference type="Pfam" id="PF01770">
    <property type="entry name" value="Folate_carrier"/>
    <property type="match status" value="1"/>
</dbReference>
<dbReference type="EnsemblMetazoa" id="AAEL024164-RA">
    <property type="protein sequence ID" value="AAEL024164-PA"/>
    <property type="gene ID" value="AAEL024164"/>
</dbReference>
<dbReference type="PANTHER" id="PTHR10686">
    <property type="entry name" value="FOLATE TRANSPORTER"/>
    <property type="match status" value="1"/>
</dbReference>
<evidence type="ECO:0000256" key="5">
    <source>
        <dbReference type="ARBA" id="ARBA00023136"/>
    </source>
</evidence>
<dbReference type="SUPFAM" id="SSF103473">
    <property type="entry name" value="MFS general substrate transporter"/>
    <property type="match status" value="1"/>
</dbReference>
<comment type="similarity">
    <text evidence="1 7">Belongs to the reduced folate carrier (RFC) transporter (TC 2.A.48) family.</text>
</comment>
<sequence>MEGWQRVSLILCIFGFLKEFRPSEPFVFQFLTGPWHNVTVEQVVQDVFPIGTYSYVAQLVVVFLITDYFRYKPLIIVAGLAGTVVWSLFVWTSSLAALQVLEVFYGTYMAAEIAYWTYIYAKVDRKHYQKVTSHIRSATQAGRFLAATTSQTVIYFGITDYLGLNYISLGAQLATTVWAFLLPSVPASMYFHHREPPPDEEIELKSGNSAPTVPETTCSRATKLLWSHFKSAYTCFTVIRYSLWYSLAVCFYYQITSYVQALWSEIGGPDTVLWNGAVEAILTLMGSIVAFLAGFVPQRFLKLHTTILALSMIAILEGFGLLMATKTSNLTVSYVGYTLFGILHAFTITLVSSEIAKHISDDSFALIFGINTMVGLVSQTILTIAVVDSDGWFALDIRGQFTVYSYSFVAIGVLFIVFLAIELCRGPTKVKSNSSINRE</sequence>
<evidence type="ECO:0000313" key="9">
    <source>
        <dbReference type="Proteomes" id="UP000008820"/>
    </source>
</evidence>
<reference evidence="8" key="2">
    <citation type="submission" date="2020-05" db="UniProtKB">
        <authorList>
            <consortium name="EnsemblMetazoa"/>
        </authorList>
    </citation>
    <scope>IDENTIFICATION</scope>
    <source>
        <strain evidence="8">LVP_AGWG</strain>
    </source>
</reference>
<name>A0A6I8U6Z0_AEDAE</name>
<keyword evidence="2" id="KW-0812">Transmembrane</keyword>
<dbReference type="NCBIfam" id="TIGR00806">
    <property type="entry name" value="rfc"/>
    <property type="match status" value="1"/>
</dbReference>
<organism evidence="8 9">
    <name type="scientific">Aedes aegypti</name>
    <name type="common">Yellowfever mosquito</name>
    <name type="synonym">Culex aegypti</name>
    <dbReference type="NCBI Taxonomy" id="7159"/>
    <lineage>
        <taxon>Eukaryota</taxon>
        <taxon>Metazoa</taxon>
        <taxon>Ecdysozoa</taxon>
        <taxon>Arthropoda</taxon>
        <taxon>Hexapoda</taxon>
        <taxon>Insecta</taxon>
        <taxon>Pterygota</taxon>
        <taxon>Neoptera</taxon>
        <taxon>Endopterygota</taxon>
        <taxon>Diptera</taxon>
        <taxon>Nematocera</taxon>
        <taxon>Culicoidea</taxon>
        <taxon>Culicidae</taxon>
        <taxon>Culicinae</taxon>
        <taxon>Aedini</taxon>
        <taxon>Aedes</taxon>
        <taxon>Stegomyia</taxon>
    </lineage>
</organism>
<keyword evidence="5 7" id="KW-0472">Membrane</keyword>
<dbReference type="OrthoDB" id="18814at2759"/>